<dbReference type="Pfam" id="PF08856">
    <property type="entry name" value="DUF1826"/>
    <property type="match status" value="1"/>
</dbReference>
<protein>
    <submittedName>
        <fullName evidence="1">DUF1826 domain-containing protein</fullName>
    </submittedName>
</protein>
<accession>A0AA97F4H5</accession>
<keyword evidence="2" id="KW-1185">Reference proteome</keyword>
<dbReference type="Proteomes" id="UP001302429">
    <property type="component" value="Chromosome"/>
</dbReference>
<reference evidence="1 2" key="1">
    <citation type="submission" date="2023-10" db="EMBL/GenBank/DDBJ databases">
        <title>Complete genome sequence of a Sphingomonadaceae bacterium.</title>
        <authorList>
            <person name="Yan C."/>
        </authorList>
    </citation>
    <scope>NUCLEOTIDE SEQUENCE [LARGE SCALE GENOMIC DNA]</scope>
    <source>
        <strain evidence="1 2">SCSIO 66989</strain>
    </source>
</reference>
<evidence type="ECO:0000313" key="2">
    <source>
        <dbReference type="Proteomes" id="UP001302429"/>
    </source>
</evidence>
<name>A0AA97F4H5_9SPHN</name>
<gene>
    <name evidence="1" type="ORF">RB602_08340</name>
</gene>
<dbReference type="KEGG" id="acoa:RB602_08340"/>
<dbReference type="RefSeq" id="WP_317080103.1">
    <property type="nucleotide sequence ID" value="NZ_CP136594.1"/>
</dbReference>
<dbReference type="AlphaFoldDB" id="A0AA97F4H5"/>
<sequence length="185" mass="20402">MFDIQEQGCNLAIWKRSLPFNPEPLLADETRGVRCSVAANNPAPILTQELQAAGFTASESLDRLITDICRLCDMFQPVADTPNIEVRVEVVTNNACRKFHGDYVSARLITTYTGPGTEWLDNDDAMRVDQGHEPHMINQMAAGDVGIFKGRLVTEWPAIHRSPPIEGTGAARLIVVLNPESDQES</sequence>
<dbReference type="InterPro" id="IPR014955">
    <property type="entry name" value="DUF1826"/>
</dbReference>
<proteinExistence type="predicted"/>
<organism evidence="1 2">
    <name type="scientific">Alterisphingorhabdus coralli</name>
    <dbReference type="NCBI Taxonomy" id="3071408"/>
    <lineage>
        <taxon>Bacteria</taxon>
        <taxon>Pseudomonadati</taxon>
        <taxon>Pseudomonadota</taxon>
        <taxon>Alphaproteobacteria</taxon>
        <taxon>Sphingomonadales</taxon>
        <taxon>Sphingomonadaceae</taxon>
        <taxon>Alterisphingorhabdus (ex Yan et al. 2024)</taxon>
    </lineage>
</organism>
<evidence type="ECO:0000313" key="1">
    <source>
        <dbReference type="EMBL" id="WOE73876.1"/>
    </source>
</evidence>
<dbReference type="EMBL" id="CP136594">
    <property type="protein sequence ID" value="WOE73876.1"/>
    <property type="molecule type" value="Genomic_DNA"/>
</dbReference>